<evidence type="ECO:0000313" key="1">
    <source>
        <dbReference type="EMBL" id="AMP12587.1"/>
    </source>
</evidence>
<name>A0ABN4M5I8_9BURK</name>
<organism evidence="1 2">
    <name type="scientific">Collimonas pratensis</name>
    <dbReference type="NCBI Taxonomy" id="279113"/>
    <lineage>
        <taxon>Bacteria</taxon>
        <taxon>Pseudomonadati</taxon>
        <taxon>Pseudomonadota</taxon>
        <taxon>Betaproteobacteria</taxon>
        <taxon>Burkholderiales</taxon>
        <taxon>Oxalobacteraceae</taxon>
        <taxon>Collimonas</taxon>
    </lineage>
</organism>
<dbReference type="EMBL" id="CP013236">
    <property type="protein sequence ID" value="AMP12587.1"/>
    <property type="molecule type" value="Genomic_DNA"/>
</dbReference>
<accession>A0ABN4M5I8</accession>
<proteinExistence type="predicted"/>
<protein>
    <submittedName>
        <fullName evidence="1">Uncharacterized protein</fullName>
    </submittedName>
</protein>
<evidence type="ECO:0000313" key="2">
    <source>
        <dbReference type="Proteomes" id="UP000074914"/>
    </source>
</evidence>
<sequence>MNIDKYAPTIASGTKRIIPNNQSIIFPKVFMGIAPVLPIG</sequence>
<dbReference type="Proteomes" id="UP000074914">
    <property type="component" value="Chromosome"/>
</dbReference>
<keyword evidence="2" id="KW-1185">Reference proteome</keyword>
<reference evidence="1 2" key="1">
    <citation type="submission" date="2015-11" db="EMBL/GenBank/DDBJ databases">
        <title>Exploring the genomic traits of fungus-feeding bacterial genus Collimonas.</title>
        <authorList>
            <person name="Song C."/>
            <person name="Schmidt R."/>
            <person name="de Jager V."/>
            <person name="Krzyzanowska D."/>
            <person name="Jongedijk E."/>
            <person name="Cankar K."/>
            <person name="Beekwilder J."/>
            <person name="van Veen A."/>
            <person name="de Boer W."/>
            <person name="van Veen J.A."/>
            <person name="Garbeva P."/>
        </authorList>
    </citation>
    <scope>NUCLEOTIDE SEQUENCE [LARGE SCALE GENOMIC DNA]</scope>
    <source>
        <strain evidence="1 2">Ter291</strain>
    </source>
</reference>
<gene>
    <name evidence="1" type="ORF">CPter291_0290</name>
</gene>